<feature type="compositionally biased region" description="Acidic residues" evidence="1">
    <location>
        <begin position="8"/>
        <end position="44"/>
    </location>
</feature>
<protein>
    <submittedName>
        <fullName evidence="2">Uncharacterized protein</fullName>
    </submittedName>
</protein>
<feature type="compositionally biased region" description="Low complexity" evidence="1">
    <location>
        <begin position="88"/>
        <end position="102"/>
    </location>
</feature>
<name>A0AAV9D9V6_ACOCL</name>
<gene>
    <name evidence="2" type="ORF">QJS10_CPB14g00623</name>
</gene>
<dbReference type="AlphaFoldDB" id="A0AAV9D9V6"/>
<comment type="caution">
    <text evidence="2">The sequence shown here is derived from an EMBL/GenBank/DDBJ whole genome shotgun (WGS) entry which is preliminary data.</text>
</comment>
<evidence type="ECO:0000313" key="2">
    <source>
        <dbReference type="EMBL" id="KAK1298386.1"/>
    </source>
</evidence>
<organism evidence="2 3">
    <name type="scientific">Acorus calamus</name>
    <name type="common">Sweet flag</name>
    <dbReference type="NCBI Taxonomy" id="4465"/>
    <lineage>
        <taxon>Eukaryota</taxon>
        <taxon>Viridiplantae</taxon>
        <taxon>Streptophyta</taxon>
        <taxon>Embryophyta</taxon>
        <taxon>Tracheophyta</taxon>
        <taxon>Spermatophyta</taxon>
        <taxon>Magnoliopsida</taxon>
        <taxon>Liliopsida</taxon>
        <taxon>Acoraceae</taxon>
        <taxon>Acorus</taxon>
    </lineage>
</organism>
<dbReference type="EMBL" id="JAUJYO010000014">
    <property type="protein sequence ID" value="KAK1298386.1"/>
    <property type="molecule type" value="Genomic_DNA"/>
</dbReference>
<feature type="region of interest" description="Disordered" evidence="1">
    <location>
        <begin position="88"/>
        <end position="111"/>
    </location>
</feature>
<evidence type="ECO:0000256" key="1">
    <source>
        <dbReference type="SAM" id="MobiDB-lite"/>
    </source>
</evidence>
<accession>A0AAV9D9V6</accession>
<dbReference type="Proteomes" id="UP001180020">
    <property type="component" value="Unassembled WGS sequence"/>
</dbReference>
<reference evidence="2" key="1">
    <citation type="journal article" date="2023" name="Nat. Commun.">
        <title>Diploid and tetraploid genomes of Acorus and the evolution of monocots.</title>
        <authorList>
            <person name="Ma L."/>
            <person name="Liu K.W."/>
            <person name="Li Z."/>
            <person name="Hsiao Y.Y."/>
            <person name="Qi Y."/>
            <person name="Fu T."/>
            <person name="Tang G.D."/>
            <person name="Zhang D."/>
            <person name="Sun W.H."/>
            <person name="Liu D.K."/>
            <person name="Li Y."/>
            <person name="Chen G.Z."/>
            <person name="Liu X.D."/>
            <person name="Liao X.Y."/>
            <person name="Jiang Y.T."/>
            <person name="Yu X."/>
            <person name="Hao Y."/>
            <person name="Huang J."/>
            <person name="Zhao X.W."/>
            <person name="Ke S."/>
            <person name="Chen Y.Y."/>
            <person name="Wu W.L."/>
            <person name="Hsu J.L."/>
            <person name="Lin Y.F."/>
            <person name="Huang M.D."/>
            <person name="Li C.Y."/>
            <person name="Huang L."/>
            <person name="Wang Z.W."/>
            <person name="Zhao X."/>
            <person name="Zhong W.Y."/>
            <person name="Peng D.H."/>
            <person name="Ahmad S."/>
            <person name="Lan S."/>
            <person name="Zhang J.S."/>
            <person name="Tsai W.C."/>
            <person name="Van de Peer Y."/>
            <person name="Liu Z.J."/>
        </authorList>
    </citation>
    <scope>NUCLEOTIDE SEQUENCE</scope>
    <source>
        <strain evidence="2">CP</strain>
    </source>
</reference>
<sequence>MPPRIEVDSDEGIEDLEEETPSDGYETGEEEEVNPMFDDASDGDFGFEFDEDESLVGSDDVVDDMNEEAKMEEGVARAVSGEDEMVEVNGEGNAGEETNGVESFGSESEMRRKITRRRQLYRLLRAMRKWKEMRRMEWRGEPK</sequence>
<evidence type="ECO:0000313" key="3">
    <source>
        <dbReference type="Proteomes" id="UP001180020"/>
    </source>
</evidence>
<proteinExistence type="predicted"/>
<feature type="region of interest" description="Disordered" evidence="1">
    <location>
        <begin position="1"/>
        <end position="44"/>
    </location>
</feature>
<reference evidence="2" key="2">
    <citation type="submission" date="2023-06" db="EMBL/GenBank/DDBJ databases">
        <authorList>
            <person name="Ma L."/>
            <person name="Liu K.-W."/>
            <person name="Li Z."/>
            <person name="Hsiao Y.-Y."/>
            <person name="Qi Y."/>
            <person name="Fu T."/>
            <person name="Tang G."/>
            <person name="Zhang D."/>
            <person name="Sun W.-H."/>
            <person name="Liu D.-K."/>
            <person name="Li Y."/>
            <person name="Chen G.-Z."/>
            <person name="Liu X.-D."/>
            <person name="Liao X.-Y."/>
            <person name="Jiang Y.-T."/>
            <person name="Yu X."/>
            <person name="Hao Y."/>
            <person name="Huang J."/>
            <person name="Zhao X.-W."/>
            <person name="Ke S."/>
            <person name="Chen Y.-Y."/>
            <person name="Wu W.-L."/>
            <person name="Hsu J.-L."/>
            <person name="Lin Y.-F."/>
            <person name="Huang M.-D."/>
            <person name="Li C.-Y."/>
            <person name="Huang L."/>
            <person name="Wang Z.-W."/>
            <person name="Zhao X."/>
            <person name="Zhong W.-Y."/>
            <person name="Peng D.-H."/>
            <person name="Ahmad S."/>
            <person name="Lan S."/>
            <person name="Zhang J.-S."/>
            <person name="Tsai W.-C."/>
            <person name="Van De Peer Y."/>
            <person name="Liu Z.-J."/>
        </authorList>
    </citation>
    <scope>NUCLEOTIDE SEQUENCE</scope>
    <source>
        <strain evidence="2">CP</strain>
        <tissue evidence="2">Leaves</tissue>
    </source>
</reference>
<keyword evidence="3" id="KW-1185">Reference proteome</keyword>